<dbReference type="AlphaFoldDB" id="A0A2I0BHL5"/>
<evidence type="ECO:0000259" key="1">
    <source>
        <dbReference type="Pfam" id="PF04195"/>
    </source>
</evidence>
<protein>
    <recommendedName>
        <fullName evidence="1">Transposase (putative) gypsy type domain-containing protein</fullName>
    </recommendedName>
</protein>
<dbReference type="EMBL" id="KZ451883">
    <property type="protein sequence ID" value="PKA67279.1"/>
    <property type="molecule type" value="Genomic_DNA"/>
</dbReference>
<accession>A0A2I0BHL5</accession>
<evidence type="ECO:0000313" key="3">
    <source>
        <dbReference type="Proteomes" id="UP000236161"/>
    </source>
</evidence>
<dbReference type="OrthoDB" id="671678at2759"/>
<keyword evidence="3" id="KW-1185">Reference proteome</keyword>
<gene>
    <name evidence="2" type="ORF">AXF42_Ash004772</name>
</gene>
<sequence>MMLPPQPEFREVLNSYQIVPAQLSPNVVAYMYSFLKLLQAQEIPWSLMLFRTLFSWMAVAGYGGCLALRSKTRKVMFPGASSSHSDWRDYYFVGGIWESPGARSLPSWFIGDAKWMIGEGTLKSLERLKGQSWPLKGFLRHVKNDISLYAKMLGWARFRRSLSVFSTRF</sequence>
<dbReference type="Proteomes" id="UP000236161">
    <property type="component" value="Unassembled WGS sequence"/>
</dbReference>
<organism evidence="2 3">
    <name type="scientific">Apostasia shenzhenica</name>
    <dbReference type="NCBI Taxonomy" id="1088818"/>
    <lineage>
        <taxon>Eukaryota</taxon>
        <taxon>Viridiplantae</taxon>
        <taxon>Streptophyta</taxon>
        <taxon>Embryophyta</taxon>
        <taxon>Tracheophyta</taxon>
        <taxon>Spermatophyta</taxon>
        <taxon>Magnoliopsida</taxon>
        <taxon>Liliopsida</taxon>
        <taxon>Asparagales</taxon>
        <taxon>Orchidaceae</taxon>
        <taxon>Apostasioideae</taxon>
        <taxon>Apostasia</taxon>
    </lineage>
</organism>
<evidence type="ECO:0000313" key="2">
    <source>
        <dbReference type="EMBL" id="PKA67279.1"/>
    </source>
</evidence>
<dbReference type="InterPro" id="IPR007321">
    <property type="entry name" value="Transposase_28"/>
</dbReference>
<reference evidence="2 3" key="1">
    <citation type="journal article" date="2017" name="Nature">
        <title>The Apostasia genome and the evolution of orchids.</title>
        <authorList>
            <person name="Zhang G.Q."/>
            <person name="Liu K.W."/>
            <person name="Li Z."/>
            <person name="Lohaus R."/>
            <person name="Hsiao Y.Y."/>
            <person name="Niu S.C."/>
            <person name="Wang J.Y."/>
            <person name="Lin Y.C."/>
            <person name="Xu Q."/>
            <person name="Chen L.J."/>
            <person name="Yoshida K."/>
            <person name="Fujiwara S."/>
            <person name="Wang Z.W."/>
            <person name="Zhang Y.Q."/>
            <person name="Mitsuda N."/>
            <person name="Wang M."/>
            <person name="Liu G.H."/>
            <person name="Pecoraro L."/>
            <person name="Huang H.X."/>
            <person name="Xiao X.J."/>
            <person name="Lin M."/>
            <person name="Wu X.Y."/>
            <person name="Wu W.L."/>
            <person name="Chen Y.Y."/>
            <person name="Chang S.B."/>
            <person name="Sakamoto S."/>
            <person name="Ohme-Takagi M."/>
            <person name="Yagi M."/>
            <person name="Zeng S.J."/>
            <person name="Shen C.Y."/>
            <person name="Yeh C.M."/>
            <person name="Luo Y.B."/>
            <person name="Tsai W.C."/>
            <person name="Van de Peer Y."/>
            <person name="Liu Z.J."/>
        </authorList>
    </citation>
    <scope>NUCLEOTIDE SEQUENCE [LARGE SCALE GENOMIC DNA]</scope>
    <source>
        <strain evidence="3">cv. Shenzhen</strain>
        <tissue evidence="2">Stem</tissue>
    </source>
</reference>
<dbReference type="Pfam" id="PF04195">
    <property type="entry name" value="Transposase_28"/>
    <property type="match status" value="1"/>
</dbReference>
<feature type="domain" description="Transposase (putative) gypsy type" evidence="1">
    <location>
        <begin position="1"/>
        <end position="55"/>
    </location>
</feature>
<proteinExistence type="predicted"/>
<name>A0A2I0BHL5_9ASPA</name>